<dbReference type="SUPFAM" id="SSF52980">
    <property type="entry name" value="Restriction endonuclease-like"/>
    <property type="match status" value="1"/>
</dbReference>
<dbReference type="InterPro" id="IPR012296">
    <property type="entry name" value="Nuclease_put_TT1808"/>
</dbReference>
<dbReference type="InterPro" id="IPR011335">
    <property type="entry name" value="Restrct_endonuc-II-like"/>
</dbReference>
<dbReference type="Pfam" id="PF05685">
    <property type="entry name" value="Uma2"/>
    <property type="match status" value="1"/>
</dbReference>
<sequence>MSVQPHRPQPRSYAADDPETALKYAIRHIEGDRVQIVEGVITLMSPSWDHESAADSIRSQIETTVRKLGCVTGSGDLDLPGTPNWYIPDIAVVPKELAKGADALLPDQTLLVVEVTSSSNGDTDRVVKRRRYAEFGAPLYLLVDRQERSCTLFSEPGRLGYTHTDGPHPFGTAIHLPTPFDLDLDTSDF</sequence>
<comment type="caution">
    <text evidence="2">The sequence shown here is derived from an EMBL/GenBank/DDBJ whole genome shotgun (WGS) entry which is preliminary data.</text>
</comment>
<keyword evidence="3" id="KW-1185">Reference proteome</keyword>
<gene>
    <name evidence="2" type="ORF">GCM10010218_01910</name>
</gene>
<dbReference type="PANTHER" id="PTHR35400:SF3">
    <property type="entry name" value="SLL1072 PROTEIN"/>
    <property type="match status" value="1"/>
</dbReference>
<dbReference type="AlphaFoldDB" id="A0A919E8I3"/>
<accession>A0A919E8I3</accession>
<dbReference type="InterPro" id="IPR008538">
    <property type="entry name" value="Uma2"/>
</dbReference>
<reference evidence="2" key="1">
    <citation type="journal article" date="2014" name="Int. J. Syst. Evol. Microbiol.">
        <title>Complete genome sequence of Corynebacterium casei LMG S-19264T (=DSM 44701T), isolated from a smear-ripened cheese.</title>
        <authorList>
            <consortium name="US DOE Joint Genome Institute (JGI-PGF)"/>
            <person name="Walter F."/>
            <person name="Albersmeier A."/>
            <person name="Kalinowski J."/>
            <person name="Ruckert C."/>
        </authorList>
    </citation>
    <scope>NUCLEOTIDE SEQUENCE</scope>
    <source>
        <strain evidence="2">JCM 4059</strain>
    </source>
</reference>
<organism evidence="2 3">
    <name type="scientific">Streptomyces mashuensis</name>
    <dbReference type="NCBI Taxonomy" id="33904"/>
    <lineage>
        <taxon>Bacteria</taxon>
        <taxon>Bacillati</taxon>
        <taxon>Actinomycetota</taxon>
        <taxon>Actinomycetes</taxon>
        <taxon>Kitasatosporales</taxon>
        <taxon>Streptomycetaceae</taxon>
        <taxon>Streptomyces</taxon>
    </lineage>
</organism>
<evidence type="ECO:0000259" key="1">
    <source>
        <dbReference type="Pfam" id="PF05685"/>
    </source>
</evidence>
<dbReference type="Proteomes" id="UP000638313">
    <property type="component" value="Unassembled WGS sequence"/>
</dbReference>
<protein>
    <recommendedName>
        <fullName evidence="1">Putative restriction endonuclease domain-containing protein</fullName>
    </recommendedName>
</protein>
<evidence type="ECO:0000313" key="2">
    <source>
        <dbReference type="EMBL" id="GHF24882.1"/>
    </source>
</evidence>
<dbReference type="CDD" id="cd06260">
    <property type="entry name" value="DUF820-like"/>
    <property type="match status" value="1"/>
</dbReference>
<dbReference type="EMBL" id="BNBD01000001">
    <property type="protein sequence ID" value="GHF24882.1"/>
    <property type="molecule type" value="Genomic_DNA"/>
</dbReference>
<name>A0A919E8I3_9ACTN</name>
<evidence type="ECO:0000313" key="3">
    <source>
        <dbReference type="Proteomes" id="UP000638313"/>
    </source>
</evidence>
<dbReference type="Gene3D" id="3.90.1570.10">
    <property type="entry name" value="tt1808, chain A"/>
    <property type="match status" value="1"/>
</dbReference>
<dbReference type="RefSeq" id="WP_190127400.1">
    <property type="nucleotide sequence ID" value="NZ_BNBD01000001.1"/>
</dbReference>
<dbReference type="PANTHER" id="PTHR35400">
    <property type="entry name" value="SLR1083 PROTEIN"/>
    <property type="match status" value="1"/>
</dbReference>
<proteinExistence type="predicted"/>
<feature type="domain" description="Putative restriction endonuclease" evidence="1">
    <location>
        <begin position="30"/>
        <end position="180"/>
    </location>
</feature>
<reference evidence="2" key="2">
    <citation type="submission" date="2020-09" db="EMBL/GenBank/DDBJ databases">
        <authorList>
            <person name="Sun Q."/>
            <person name="Ohkuma M."/>
        </authorList>
    </citation>
    <scope>NUCLEOTIDE SEQUENCE</scope>
    <source>
        <strain evidence="2">JCM 4059</strain>
    </source>
</reference>